<dbReference type="InterPro" id="IPR011701">
    <property type="entry name" value="MFS"/>
</dbReference>
<organism evidence="9 10">
    <name type="scientific">Verticillium longisporum</name>
    <name type="common">Verticillium dahliae var. longisporum</name>
    <dbReference type="NCBI Taxonomy" id="100787"/>
    <lineage>
        <taxon>Eukaryota</taxon>
        <taxon>Fungi</taxon>
        <taxon>Dikarya</taxon>
        <taxon>Ascomycota</taxon>
        <taxon>Pezizomycotina</taxon>
        <taxon>Sordariomycetes</taxon>
        <taxon>Hypocreomycetidae</taxon>
        <taxon>Glomerellales</taxon>
        <taxon>Plectosphaerellaceae</taxon>
        <taxon>Verticillium</taxon>
    </lineage>
</organism>
<dbReference type="Proteomes" id="UP000044602">
    <property type="component" value="Unassembled WGS sequence"/>
</dbReference>
<dbReference type="GO" id="GO:0022857">
    <property type="term" value="F:transmembrane transporter activity"/>
    <property type="evidence" value="ECO:0007669"/>
    <property type="project" value="InterPro"/>
</dbReference>
<dbReference type="InterPro" id="IPR036259">
    <property type="entry name" value="MFS_trans_sf"/>
</dbReference>
<feature type="transmembrane region" description="Helical" evidence="7">
    <location>
        <begin position="155"/>
        <end position="176"/>
    </location>
</feature>
<feature type="transmembrane region" description="Helical" evidence="7">
    <location>
        <begin position="261"/>
        <end position="280"/>
    </location>
</feature>
<feature type="transmembrane region" description="Helical" evidence="7">
    <location>
        <begin position="328"/>
        <end position="349"/>
    </location>
</feature>
<evidence type="ECO:0000256" key="4">
    <source>
        <dbReference type="ARBA" id="ARBA00022989"/>
    </source>
</evidence>
<dbReference type="CDD" id="cd17502">
    <property type="entry name" value="MFS_Azr1_MDR_like"/>
    <property type="match status" value="1"/>
</dbReference>
<protein>
    <recommendedName>
        <fullName evidence="8">Major facilitator superfamily (MFS) profile domain-containing protein</fullName>
    </recommendedName>
</protein>
<evidence type="ECO:0000259" key="8">
    <source>
        <dbReference type="PROSITE" id="PS50850"/>
    </source>
</evidence>
<feature type="transmembrane region" description="Helical" evidence="7">
    <location>
        <begin position="48"/>
        <end position="67"/>
    </location>
</feature>
<feature type="transmembrane region" description="Helical" evidence="7">
    <location>
        <begin position="425"/>
        <end position="448"/>
    </location>
</feature>
<feature type="transmembrane region" description="Helical" evidence="7">
    <location>
        <begin position="129"/>
        <end position="149"/>
    </location>
</feature>
<comment type="subcellular location">
    <subcellularLocation>
        <location evidence="1">Membrane</location>
        <topology evidence="1">Multi-pass membrane protein</topology>
    </subcellularLocation>
</comment>
<dbReference type="InterPro" id="IPR020846">
    <property type="entry name" value="MFS_dom"/>
</dbReference>
<proteinExistence type="predicted"/>
<dbReference type="SUPFAM" id="SSF103473">
    <property type="entry name" value="MFS general substrate transporter"/>
    <property type="match status" value="1"/>
</dbReference>
<feature type="transmembrane region" description="Helical" evidence="7">
    <location>
        <begin position="522"/>
        <end position="548"/>
    </location>
</feature>
<dbReference type="AlphaFoldDB" id="A0A0G4M6N9"/>
<dbReference type="STRING" id="100787.A0A0G4M6N9"/>
<dbReference type="PROSITE" id="PS50850">
    <property type="entry name" value="MFS"/>
    <property type="match status" value="1"/>
</dbReference>
<sequence length="567" mass="60150">MDSQEKKPTPANLDTDSTQASSTDVADARVKANDEPSQVTDDDQYPSGLKMVLLSSAALIVIFLIALDQALAARTLTLTQTIVGTAIPRITDEFKGLSDVSWYAAAYFMTYGAAQPSAGKLYKYYDIKWTFLASMVVFEVGSLLCGVAPNSKTLVVGRAIAGLGGGALAVGGYSIVSLTVRPAKRPMMMGVLGMVYAVAGAIGPLLGGAFTDRVSWRWCFYINLPIGGAAAIAVFFFFHLPAAAAPPKVPWTQKLLHIDPVGFALVMGAFTCFILGLQYAGATHPWDSSEVIGLLVGAFVLPIALIAWEIWLGDYASMPPRLYKMRSLWAASAFQFFFLGAYIVLLYYLPIYFQSIKGTSPIQSGVNNLPLVLAASIFSLVGGTVVMKTGYAMPVMLSGSMITTVALGLIYSMDIGTPSSKWIGYQFFVGAFMSFGIPHGLTVAQAGVGPEDLPAVTANLLFYQTIGGAFSTSAGQAGFVNQLLKELPKTAPSVNPQQVIETGASELHNVFPPDVLPGILEAYMVGIKAAFAVALAFSGVAFLFSLFVPAKKLPSHQNPQDAPVAMG</sequence>
<dbReference type="PANTHER" id="PTHR23501:SF177">
    <property type="entry name" value="MAJOR FACILITATOR SUPERFAMILY (MFS) PROFILE DOMAIN-CONTAINING PROTEIN-RELATED"/>
    <property type="match status" value="1"/>
</dbReference>
<feature type="transmembrane region" description="Helical" evidence="7">
    <location>
        <begin position="188"/>
        <end position="208"/>
    </location>
</feature>
<feature type="domain" description="Major facilitator superfamily (MFS) profile" evidence="8">
    <location>
        <begin position="54"/>
        <end position="553"/>
    </location>
</feature>
<keyword evidence="5 7" id="KW-0472">Membrane</keyword>
<evidence type="ECO:0000256" key="2">
    <source>
        <dbReference type="ARBA" id="ARBA00022448"/>
    </source>
</evidence>
<reference evidence="10" key="1">
    <citation type="submission" date="2015-05" db="EMBL/GenBank/DDBJ databases">
        <authorList>
            <person name="Fogelqvist Johan"/>
        </authorList>
    </citation>
    <scope>NUCLEOTIDE SEQUENCE [LARGE SCALE GENOMIC DNA]</scope>
</reference>
<dbReference type="PANTHER" id="PTHR23501">
    <property type="entry name" value="MAJOR FACILITATOR SUPERFAMILY"/>
    <property type="match status" value="1"/>
</dbReference>
<accession>A0A0G4M6N9</accession>
<keyword evidence="10" id="KW-1185">Reference proteome</keyword>
<feature type="compositionally biased region" description="Polar residues" evidence="6">
    <location>
        <begin position="12"/>
        <end position="24"/>
    </location>
</feature>
<evidence type="ECO:0000256" key="7">
    <source>
        <dbReference type="SAM" id="Phobius"/>
    </source>
</evidence>
<keyword evidence="4 7" id="KW-1133">Transmembrane helix</keyword>
<dbReference type="Gene3D" id="1.20.1250.20">
    <property type="entry name" value="MFS general substrate transporter like domains"/>
    <property type="match status" value="1"/>
</dbReference>
<evidence type="ECO:0000256" key="6">
    <source>
        <dbReference type="SAM" id="MobiDB-lite"/>
    </source>
</evidence>
<feature type="region of interest" description="Disordered" evidence="6">
    <location>
        <begin position="1"/>
        <end position="43"/>
    </location>
</feature>
<feature type="transmembrane region" description="Helical" evidence="7">
    <location>
        <begin position="369"/>
        <end position="387"/>
    </location>
</feature>
<keyword evidence="3 7" id="KW-0812">Transmembrane</keyword>
<evidence type="ECO:0000313" key="10">
    <source>
        <dbReference type="Proteomes" id="UP000044602"/>
    </source>
</evidence>
<evidence type="ECO:0000256" key="3">
    <source>
        <dbReference type="ARBA" id="ARBA00022692"/>
    </source>
</evidence>
<evidence type="ECO:0000313" key="9">
    <source>
        <dbReference type="EMBL" id="CRK29931.1"/>
    </source>
</evidence>
<name>A0A0G4M6N9_VERLO</name>
<dbReference type="Pfam" id="PF07690">
    <property type="entry name" value="MFS_1"/>
    <property type="match status" value="1"/>
</dbReference>
<dbReference type="Gene3D" id="1.20.1720.10">
    <property type="entry name" value="Multidrug resistance protein D"/>
    <property type="match status" value="1"/>
</dbReference>
<keyword evidence="2" id="KW-0813">Transport</keyword>
<feature type="transmembrane region" description="Helical" evidence="7">
    <location>
        <begin position="394"/>
        <end position="413"/>
    </location>
</feature>
<feature type="transmembrane region" description="Helical" evidence="7">
    <location>
        <begin position="292"/>
        <end position="316"/>
    </location>
</feature>
<evidence type="ECO:0000256" key="5">
    <source>
        <dbReference type="ARBA" id="ARBA00023136"/>
    </source>
</evidence>
<evidence type="ECO:0000256" key="1">
    <source>
        <dbReference type="ARBA" id="ARBA00004141"/>
    </source>
</evidence>
<feature type="transmembrane region" description="Helical" evidence="7">
    <location>
        <begin position="220"/>
        <end position="240"/>
    </location>
</feature>
<dbReference type="FunFam" id="1.20.1250.20:FF:000196">
    <property type="entry name" value="MFS toxin efflux pump (AflT)"/>
    <property type="match status" value="1"/>
</dbReference>
<dbReference type="GO" id="GO:0005886">
    <property type="term" value="C:plasma membrane"/>
    <property type="evidence" value="ECO:0007669"/>
    <property type="project" value="TreeGrafter"/>
</dbReference>
<dbReference type="EMBL" id="CVQH01021306">
    <property type="protein sequence ID" value="CRK29931.1"/>
    <property type="molecule type" value="Genomic_DNA"/>
</dbReference>
<gene>
    <name evidence="9" type="ORF">BN1708_005070</name>
</gene>